<dbReference type="SMART" id="SM00897">
    <property type="entry name" value="FIST"/>
    <property type="match status" value="1"/>
</dbReference>
<keyword evidence="4" id="KW-1185">Reference proteome</keyword>
<accession>A0ABQ0AEF9</accession>
<feature type="domain" description="FIST C-domain" evidence="2">
    <location>
        <begin position="215"/>
        <end position="353"/>
    </location>
</feature>
<name>A0ABQ0AEF9_9GAMM</name>
<dbReference type="PANTHER" id="PTHR40252:SF2">
    <property type="entry name" value="BLR0328 PROTEIN"/>
    <property type="match status" value="1"/>
</dbReference>
<gene>
    <name evidence="3" type="ORF">NBRC116591_38440</name>
</gene>
<dbReference type="Pfam" id="PF10442">
    <property type="entry name" value="FIST_C"/>
    <property type="match status" value="1"/>
</dbReference>
<protein>
    <submittedName>
        <fullName evidence="3">FIST N-terminal domain-containing protein</fullName>
    </submittedName>
</protein>
<dbReference type="RefSeq" id="WP_233089672.1">
    <property type="nucleotide sequence ID" value="NZ_BAABWN010000018.1"/>
</dbReference>
<evidence type="ECO:0000259" key="1">
    <source>
        <dbReference type="SMART" id="SM00897"/>
    </source>
</evidence>
<comment type="caution">
    <text evidence="3">The sequence shown here is derived from an EMBL/GenBank/DDBJ whole genome shotgun (WGS) entry which is preliminary data.</text>
</comment>
<sequence>MRAAQHLYCNNEWNAPLESLENAQIVLAFGNKEVLANSSITQDLNNAYPNADIIGCSTAGEIFDDQIYDDSLSVTAIEFKNTNTAVVAKTIESDDVYELAQSLIEKLPLTDLKYLLVLSDGQVVNGSKLAEALTELLPNDVIITGGLAGDGTNFTETYTRCNASVSDKQVVLCGFYGDAIQINHGCHGGWLPFGPKRLITKSDGNLLYTLDDKPALDIYKTYLGKYAEELPSSALLFPLQIIDEELTRTILNIGEDDRSMTFAGDLPEGQQVQLMRANSANLVDGAKKAATDANSDDVNLGNSENGIALLISCVGRRLAMKTRTEEELSIVRDILSDRWKMAGFYSYGELSPKAKGEPCHLHNQTMTITTFYESL</sequence>
<evidence type="ECO:0000313" key="4">
    <source>
        <dbReference type="Proteomes" id="UP001465153"/>
    </source>
</evidence>
<evidence type="ECO:0000259" key="2">
    <source>
        <dbReference type="SMART" id="SM01204"/>
    </source>
</evidence>
<dbReference type="SMART" id="SM01204">
    <property type="entry name" value="FIST_C"/>
    <property type="match status" value="1"/>
</dbReference>
<dbReference type="PANTHER" id="PTHR40252">
    <property type="entry name" value="BLR0328 PROTEIN"/>
    <property type="match status" value="1"/>
</dbReference>
<dbReference type="EMBL" id="BAABWN010000018">
    <property type="protein sequence ID" value="GAA6170032.1"/>
    <property type="molecule type" value="Genomic_DNA"/>
</dbReference>
<feature type="domain" description="FIST" evidence="1">
    <location>
        <begin position="22"/>
        <end position="214"/>
    </location>
</feature>
<dbReference type="Pfam" id="PF08495">
    <property type="entry name" value="FIST"/>
    <property type="match status" value="1"/>
</dbReference>
<dbReference type="InterPro" id="IPR013702">
    <property type="entry name" value="FIST_domain_N"/>
</dbReference>
<reference evidence="3 4" key="1">
    <citation type="submission" date="2024-04" db="EMBL/GenBank/DDBJ databases">
        <title>Draft genome sequence of Sessilibacter corallicola NBRC 116591.</title>
        <authorList>
            <person name="Miyakawa T."/>
            <person name="Kusuya Y."/>
            <person name="Miura T."/>
        </authorList>
    </citation>
    <scope>NUCLEOTIDE SEQUENCE [LARGE SCALE GENOMIC DNA]</scope>
    <source>
        <strain evidence="3 4">KU-00831-HH</strain>
    </source>
</reference>
<evidence type="ECO:0000313" key="3">
    <source>
        <dbReference type="EMBL" id="GAA6170032.1"/>
    </source>
</evidence>
<dbReference type="InterPro" id="IPR019494">
    <property type="entry name" value="FIST_C"/>
</dbReference>
<dbReference type="Proteomes" id="UP001465153">
    <property type="component" value="Unassembled WGS sequence"/>
</dbReference>
<proteinExistence type="predicted"/>
<organism evidence="3 4">
    <name type="scientific">Sessilibacter corallicola</name>
    <dbReference type="NCBI Taxonomy" id="2904075"/>
    <lineage>
        <taxon>Bacteria</taxon>
        <taxon>Pseudomonadati</taxon>
        <taxon>Pseudomonadota</taxon>
        <taxon>Gammaproteobacteria</taxon>
        <taxon>Cellvibrionales</taxon>
        <taxon>Cellvibrionaceae</taxon>
        <taxon>Sessilibacter</taxon>
    </lineage>
</organism>